<dbReference type="RefSeq" id="WP_128731476.1">
    <property type="nucleotide sequence ID" value="NZ_AQHF01000034.1"/>
</dbReference>
<keyword evidence="4" id="KW-1185">Reference proteome</keyword>
<evidence type="ECO:0000313" key="4">
    <source>
        <dbReference type="Proteomes" id="UP000660708"/>
    </source>
</evidence>
<evidence type="ECO:0000256" key="1">
    <source>
        <dbReference type="SAM" id="Coils"/>
    </source>
</evidence>
<evidence type="ECO:0000313" key="3">
    <source>
        <dbReference type="EMBL" id="MBE0348974.1"/>
    </source>
</evidence>
<feature type="region of interest" description="Disordered" evidence="2">
    <location>
        <begin position="1"/>
        <end position="64"/>
    </location>
</feature>
<feature type="compositionally biased region" description="Basic and acidic residues" evidence="2">
    <location>
        <begin position="18"/>
        <end position="28"/>
    </location>
</feature>
<reference evidence="3 4" key="1">
    <citation type="submission" date="2015-06" db="EMBL/GenBank/DDBJ databases">
        <title>Genome sequence of Pseudoalteromonas peptidolytica.</title>
        <authorList>
            <person name="Xie B.-B."/>
            <person name="Rong J.-C."/>
            <person name="Qin Q.-L."/>
            <person name="Zhang Y.-Z."/>
        </authorList>
    </citation>
    <scope>NUCLEOTIDE SEQUENCE [LARGE SCALE GENOMIC DNA]</scope>
    <source>
        <strain evidence="3 4">F12-50-A1</strain>
    </source>
</reference>
<organism evidence="3 4">
    <name type="scientific">Pseudoalteromonas peptidolytica F12-50-A1</name>
    <dbReference type="NCBI Taxonomy" id="1315280"/>
    <lineage>
        <taxon>Bacteria</taxon>
        <taxon>Pseudomonadati</taxon>
        <taxon>Pseudomonadota</taxon>
        <taxon>Gammaproteobacteria</taxon>
        <taxon>Alteromonadales</taxon>
        <taxon>Pseudoalteromonadaceae</taxon>
        <taxon>Pseudoalteromonas</taxon>
    </lineage>
</organism>
<feature type="compositionally biased region" description="Low complexity" evidence="2">
    <location>
        <begin position="29"/>
        <end position="38"/>
    </location>
</feature>
<evidence type="ECO:0000256" key="2">
    <source>
        <dbReference type="SAM" id="MobiDB-lite"/>
    </source>
</evidence>
<dbReference type="Proteomes" id="UP000660708">
    <property type="component" value="Unassembled WGS sequence"/>
</dbReference>
<keyword evidence="1" id="KW-0175">Coiled coil</keyword>
<accession>A0A8I0N1R9</accession>
<sequence>MSVNFLIHSPARSAIPEKVLDPDTEKSSQAEQPSQAQPVRLSEEEMAKLSGEEAKKEQDEAALPEHIQKMVEKLEELREKIKEEQELLDKLKASDSYPEEMKAELVTQKLEYIMAMQNQVIELTKNIQDALKEAGITDPGILLKALA</sequence>
<gene>
    <name evidence="3" type="ORF">PPEP_b0849</name>
</gene>
<feature type="compositionally biased region" description="Basic and acidic residues" evidence="2">
    <location>
        <begin position="41"/>
        <end position="59"/>
    </location>
</feature>
<comment type="caution">
    <text evidence="3">The sequence shown here is derived from an EMBL/GenBank/DDBJ whole genome shotgun (WGS) entry which is preliminary data.</text>
</comment>
<dbReference type="EMBL" id="AQHF01000034">
    <property type="protein sequence ID" value="MBE0348974.1"/>
    <property type="molecule type" value="Genomic_DNA"/>
</dbReference>
<feature type="coiled-coil region" evidence="1">
    <location>
        <begin position="67"/>
        <end position="133"/>
    </location>
</feature>
<dbReference type="AlphaFoldDB" id="A0A8I0N1R9"/>
<protein>
    <submittedName>
        <fullName evidence="3">Uncharacterized protein</fullName>
    </submittedName>
</protein>
<name>A0A8I0N1R9_9GAMM</name>
<proteinExistence type="predicted"/>